<evidence type="ECO:0000259" key="1">
    <source>
        <dbReference type="Pfam" id="PF12697"/>
    </source>
</evidence>
<protein>
    <submittedName>
        <fullName evidence="2">Alpha/beta hydrolase</fullName>
    </submittedName>
</protein>
<reference evidence="2 3" key="1">
    <citation type="journal article" date="2019" name="Microorganisms">
        <title>Genome Insights into the Novel Species Microvirga brassicacearum, a Rapeseed Endophyte with Biotechnological Potential.</title>
        <authorList>
            <person name="Jimenez-Gomez A."/>
            <person name="Saati-Santamaria Z."/>
            <person name="Igual J.M."/>
            <person name="Rivas R."/>
            <person name="Mateos P.F."/>
            <person name="Garcia-Fraile P."/>
        </authorList>
    </citation>
    <scope>NUCLEOTIDE SEQUENCE [LARGE SCALE GENOMIC DNA]</scope>
    <source>
        <strain evidence="2 3">CDVBN77</strain>
    </source>
</reference>
<proteinExistence type="predicted"/>
<organism evidence="2 3">
    <name type="scientific">Microvirga brassicacearum</name>
    <dbReference type="NCBI Taxonomy" id="2580413"/>
    <lineage>
        <taxon>Bacteria</taxon>
        <taxon>Pseudomonadati</taxon>
        <taxon>Pseudomonadota</taxon>
        <taxon>Alphaproteobacteria</taxon>
        <taxon>Hyphomicrobiales</taxon>
        <taxon>Methylobacteriaceae</taxon>
        <taxon>Microvirga</taxon>
    </lineage>
</organism>
<evidence type="ECO:0000313" key="3">
    <source>
        <dbReference type="Proteomes" id="UP000325684"/>
    </source>
</evidence>
<accession>A0A5N3PGR9</accession>
<dbReference type="PRINTS" id="PR00111">
    <property type="entry name" value="ABHYDROLASE"/>
</dbReference>
<name>A0A5N3PGR9_9HYPH</name>
<dbReference type="OrthoDB" id="9815441at2"/>
<dbReference type="EMBL" id="VCMV01000003">
    <property type="protein sequence ID" value="KAB0268932.1"/>
    <property type="molecule type" value="Genomic_DNA"/>
</dbReference>
<dbReference type="PANTHER" id="PTHR43689">
    <property type="entry name" value="HYDROLASE"/>
    <property type="match status" value="1"/>
</dbReference>
<dbReference type="GO" id="GO:0016787">
    <property type="term" value="F:hydrolase activity"/>
    <property type="evidence" value="ECO:0007669"/>
    <property type="project" value="UniProtKB-KW"/>
</dbReference>
<dbReference type="SUPFAM" id="SSF53474">
    <property type="entry name" value="alpha/beta-Hydrolases"/>
    <property type="match status" value="1"/>
</dbReference>
<gene>
    <name evidence="2" type="ORF">FEZ63_02140</name>
</gene>
<keyword evidence="3" id="KW-1185">Reference proteome</keyword>
<comment type="caution">
    <text evidence="2">The sequence shown here is derived from an EMBL/GenBank/DDBJ whole genome shotgun (WGS) entry which is preliminary data.</text>
</comment>
<dbReference type="InterPro" id="IPR000073">
    <property type="entry name" value="AB_hydrolase_1"/>
</dbReference>
<evidence type="ECO:0000313" key="2">
    <source>
        <dbReference type="EMBL" id="KAB0268932.1"/>
    </source>
</evidence>
<keyword evidence="2" id="KW-0378">Hydrolase</keyword>
<dbReference type="Gene3D" id="3.40.50.1820">
    <property type="entry name" value="alpha/beta hydrolase"/>
    <property type="match status" value="1"/>
</dbReference>
<feature type="domain" description="AB hydrolase-1" evidence="1">
    <location>
        <begin position="63"/>
        <end position="307"/>
    </location>
</feature>
<sequence>MKVLVIIVGAVAMLLAGSALFTAVYARVMEARYPPTGRFLEVDGRRLHYVDRSLGAGVPRATIVLLHGASSNLVEAMLGLGDALSARYRVIAFDRPGHGWSERGPGIGAAEPADQARVIAEGLRQLGVQHALVIGHSWAGAILPHLALDHKDVTGGILVLSGATYPWPGGEISWYHRLAGSPAGRAVAATIATPLALLIFRAVAEQSFAPQIMPSDFIERAHLGLLLRPETMLANGRDVAVLHEAVERQSRRYGEIDVPATVIGGDADDVVWTDLHSRSFARDVPGTELVILPGIGHMPHYARGDLVRARVDALTARMAGPRLVK</sequence>
<dbReference type="Proteomes" id="UP000325684">
    <property type="component" value="Unassembled WGS sequence"/>
</dbReference>
<dbReference type="InterPro" id="IPR029058">
    <property type="entry name" value="AB_hydrolase_fold"/>
</dbReference>
<dbReference type="Pfam" id="PF12697">
    <property type="entry name" value="Abhydrolase_6"/>
    <property type="match status" value="1"/>
</dbReference>
<dbReference type="PANTHER" id="PTHR43689:SF8">
    <property type="entry name" value="ALPHA_BETA-HYDROLASES SUPERFAMILY PROTEIN"/>
    <property type="match status" value="1"/>
</dbReference>
<dbReference type="AlphaFoldDB" id="A0A5N3PGR9"/>
<dbReference type="RefSeq" id="WP_150941989.1">
    <property type="nucleotide sequence ID" value="NZ_VCMV01000003.1"/>
</dbReference>